<reference evidence="5" key="2">
    <citation type="submission" date="2010-05" db="EMBL/GenBank/DDBJ databases">
        <title>The genome sequence of Magnaporthe poae strain ATCC 64411.</title>
        <authorList>
            <person name="Ma L.-J."/>
            <person name="Dead R."/>
            <person name="Young S."/>
            <person name="Zeng Q."/>
            <person name="Koehrsen M."/>
            <person name="Alvarado L."/>
            <person name="Berlin A."/>
            <person name="Chapman S.B."/>
            <person name="Chen Z."/>
            <person name="Freedman E."/>
            <person name="Gellesch M."/>
            <person name="Goldberg J."/>
            <person name="Griggs A."/>
            <person name="Gujja S."/>
            <person name="Heilman E.R."/>
            <person name="Heiman D."/>
            <person name="Hepburn T."/>
            <person name="Howarth C."/>
            <person name="Jen D."/>
            <person name="Larson L."/>
            <person name="Mehta T."/>
            <person name="Neiman D."/>
            <person name="Pearson M."/>
            <person name="Roberts A."/>
            <person name="Saif S."/>
            <person name="Shea T."/>
            <person name="Shenoy N."/>
            <person name="Sisk P."/>
            <person name="Stolte C."/>
            <person name="Sykes S."/>
            <person name="Walk T."/>
            <person name="White J."/>
            <person name="Yandava C."/>
            <person name="Haas B."/>
            <person name="Nusbaum C."/>
            <person name="Birren B."/>
        </authorList>
    </citation>
    <scope>NUCLEOTIDE SEQUENCE [LARGE SCALE GENOMIC DNA]</scope>
    <source>
        <strain evidence="5">ATCC 64411 / 73-15</strain>
    </source>
</reference>
<evidence type="ECO:0000313" key="3">
    <source>
        <dbReference type="EMBL" id="KLU86642.1"/>
    </source>
</evidence>
<dbReference type="STRING" id="644358.A0A0C4DZZ1"/>
<reference evidence="4" key="4">
    <citation type="journal article" date="2015" name="G3 (Bethesda)">
        <title>Genome sequences of three phytopathogenic species of the Magnaporthaceae family of fungi.</title>
        <authorList>
            <person name="Okagaki L.H."/>
            <person name="Nunes C.C."/>
            <person name="Sailsbery J."/>
            <person name="Clay B."/>
            <person name="Brown D."/>
            <person name="John T."/>
            <person name="Oh Y."/>
            <person name="Young N."/>
            <person name="Fitzgerald M."/>
            <person name="Haas B.J."/>
            <person name="Zeng Q."/>
            <person name="Young S."/>
            <person name="Adiconis X."/>
            <person name="Fan L."/>
            <person name="Levin J.Z."/>
            <person name="Mitchell T.K."/>
            <person name="Okubara P.A."/>
            <person name="Farman M.L."/>
            <person name="Kohn L.M."/>
            <person name="Birren B."/>
            <person name="Ma L.-J."/>
            <person name="Dean R.A."/>
        </authorList>
    </citation>
    <scope>NUCLEOTIDE SEQUENCE</scope>
    <source>
        <strain evidence="4">ATCC 64411 / 73-15</strain>
    </source>
</reference>
<accession>A0A0C4DZZ1</accession>
<evidence type="ECO:0000256" key="1">
    <source>
        <dbReference type="SAM" id="MobiDB-lite"/>
    </source>
</evidence>
<feature type="signal peptide" evidence="2">
    <location>
        <begin position="1"/>
        <end position="28"/>
    </location>
</feature>
<feature type="chain" id="PRO_5009385524" evidence="2">
    <location>
        <begin position="29"/>
        <end position="239"/>
    </location>
</feature>
<reference evidence="4" key="5">
    <citation type="submission" date="2015-06" db="UniProtKB">
        <authorList>
            <consortium name="EnsemblFungi"/>
        </authorList>
    </citation>
    <scope>IDENTIFICATION</scope>
    <source>
        <strain evidence="4">ATCC 64411</strain>
    </source>
</reference>
<organism evidence="4 5">
    <name type="scientific">Magnaporthiopsis poae (strain ATCC 64411 / 73-15)</name>
    <name type="common">Kentucky bluegrass fungus</name>
    <name type="synonym">Magnaporthe poae</name>
    <dbReference type="NCBI Taxonomy" id="644358"/>
    <lineage>
        <taxon>Eukaryota</taxon>
        <taxon>Fungi</taxon>
        <taxon>Dikarya</taxon>
        <taxon>Ascomycota</taxon>
        <taxon>Pezizomycotina</taxon>
        <taxon>Sordariomycetes</taxon>
        <taxon>Sordariomycetidae</taxon>
        <taxon>Magnaporthales</taxon>
        <taxon>Magnaporthaceae</taxon>
        <taxon>Magnaporthiopsis</taxon>
    </lineage>
</organism>
<dbReference type="EnsemblFungi" id="MAPG_05654T0">
    <property type="protein sequence ID" value="MAPG_05654T0"/>
    <property type="gene ID" value="MAPG_05654"/>
</dbReference>
<dbReference type="VEuPathDB" id="FungiDB:MAPG_05654"/>
<sequence>MARSCAVSLLAAGGTLLLFGAAPSPASAFSPRMQYQGREWTPAKPTNLASVTLPGAGDVSPAPTEAPAHPDFGGLELFKRDFTKGTDTCGFAAQYKSAAANGGGGGGGVGAGNQAYSPPAGVSPGQTTVSPVTAAASPQMGQNGYFAVPLHQQQQHPGPGPDGRYPSYYEPPKQQPSPVYSDPRYSMVQPQHTGNSMGGGGGQWHTPPPAGGPQQQTSPPMELASTNPVGSAENRAELL</sequence>
<dbReference type="AlphaFoldDB" id="A0A0C4DZZ1"/>
<protein>
    <submittedName>
        <fullName evidence="3 4">Uncharacterized protein</fullName>
    </submittedName>
</protein>
<dbReference type="EMBL" id="ADBL01001353">
    <property type="status" value="NOT_ANNOTATED_CDS"/>
    <property type="molecule type" value="Genomic_DNA"/>
</dbReference>
<evidence type="ECO:0000256" key="2">
    <source>
        <dbReference type="SAM" id="SignalP"/>
    </source>
</evidence>
<dbReference type="EMBL" id="GL876969">
    <property type="protein sequence ID" value="KLU86642.1"/>
    <property type="molecule type" value="Genomic_DNA"/>
</dbReference>
<dbReference type="EMBL" id="ADBL01001352">
    <property type="status" value="NOT_ANNOTATED_CDS"/>
    <property type="molecule type" value="Genomic_DNA"/>
</dbReference>
<keyword evidence="2" id="KW-0732">Signal</keyword>
<keyword evidence="5" id="KW-1185">Reference proteome</keyword>
<dbReference type="OrthoDB" id="4814718at2759"/>
<feature type="region of interest" description="Disordered" evidence="1">
    <location>
        <begin position="151"/>
        <end position="239"/>
    </location>
</feature>
<dbReference type="eggNOG" id="ENOG502RJF2">
    <property type="taxonomic scope" value="Eukaryota"/>
</dbReference>
<name>A0A0C4DZZ1_MAGP6</name>
<evidence type="ECO:0000313" key="5">
    <source>
        <dbReference type="Proteomes" id="UP000011715"/>
    </source>
</evidence>
<reference evidence="3" key="1">
    <citation type="submission" date="2010-05" db="EMBL/GenBank/DDBJ databases">
        <title>The Genome Sequence of Magnaporthe poae strain ATCC 64411.</title>
        <authorList>
            <consortium name="The Broad Institute Genome Sequencing Platform"/>
            <consortium name="Broad Institute Genome Sequencing Center for Infectious Disease"/>
            <person name="Ma L.-J."/>
            <person name="Dead R."/>
            <person name="Young S."/>
            <person name="Zeng Q."/>
            <person name="Koehrsen M."/>
            <person name="Alvarado L."/>
            <person name="Berlin A."/>
            <person name="Chapman S.B."/>
            <person name="Chen Z."/>
            <person name="Freedman E."/>
            <person name="Gellesch M."/>
            <person name="Goldberg J."/>
            <person name="Griggs A."/>
            <person name="Gujja S."/>
            <person name="Heilman E.R."/>
            <person name="Heiman D."/>
            <person name="Hepburn T."/>
            <person name="Howarth C."/>
            <person name="Jen D."/>
            <person name="Larson L."/>
            <person name="Mehta T."/>
            <person name="Neiman D."/>
            <person name="Pearson M."/>
            <person name="Roberts A."/>
            <person name="Saif S."/>
            <person name="Shea T."/>
            <person name="Shenoy N."/>
            <person name="Sisk P."/>
            <person name="Stolte C."/>
            <person name="Sykes S."/>
            <person name="Walk T."/>
            <person name="White J."/>
            <person name="Yandava C."/>
            <person name="Haas B."/>
            <person name="Nusbaum C."/>
            <person name="Birren B."/>
        </authorList>
    </citation>
    <scope>NUCLEOTIDE SEQUENCE</scope>
    <source>
        <strain evidence="3">ATCC 64411</strain>
    </source>
</reference>
<reference evidence="3" key="3">
    <citation type="submission" date="2011-03" db="EMBL/GenBank/DDBJ databases">
        <title>Annotation of Magnaporthe poae ATCC 64411.</title>
        <authorList>
            <person name="Ma L.-J."/>
            <person name="Dead R."/>
            <person name="Young S.K."/>
            <person name="Zeng Q."/>
            <person name="Gargeya S."/>
            <person name="Fitzgerald M."/>
            <person name="Haas B."/>
            <person name="Abouelleil A."/>
            <person name="Alvarado L."/>
            <person name="Arachchi H.M."/>
            <person name="Berlin A."/>
            <person name="Brown A."/>
            <person name="Chapman S.B."/>
            <person name="Chen Z."/>
            <person name="Dunbar C."/>
            <person name="Freedman E."/>
            <person name="Gearin G."/>
            <person name="Gellesch M."/>
            <person name="Goldberg J."/>
            <person name="Griggs A."/>
            <person name="Gujja S."/>
            <person name="Heiman D."/>
            <person name="Howarth C."/>
            <person name="Larson L."/>
            <person name="Lui A."/>
            <person name="MacDonald P.J.P."/>
            <person name="Mehta T."/>
            <person name="Montmayeur A."/>
            <person name="Murphy C."/>
            <person name="Neiman D."/>
            <person name="Pearson M."/>
            <person name="Priest M."/>
            <person name="Roberts A."/>
            <person name="Saif S."/>
            <person name="Shea T."/>
            <person name="Shenoy N."/>
            <person name="Sisk P."/>
            <person name="Stolte C."/>
            <person name="Sykes S."/>
            <person name="Yandava C."/>
            <person name="Wortman J."/>
            <person name="Nusbaum C."/>
            <person name="Birren B."/>
        </authorList>
    </citation>
    <scope>NUCLEOTIDE SEQUENCE</scope>
    <source>
        <strain evidence="3">ATCC 64411</strain>
    </source>
</reference>
<evidence type="ECO:0000313" key="4">
    <source>
        <dbReference type="EnsemblFungi" id="MAPG_05654T0"/>
    </source>
</evidence>
<proteinExistence type="predicted"/>
<dbReference type="Proteomes" id="UP000011715">
    <property type="component" value="Unassembled WGS sequence"/>
</dbReference>
<gene>
    <name evidence="3" type="ORF">MAPG_05654</name>
</gene>